<gene>
    <name evidence="2" type="ORF">FA13DRAFT_1632351</name>
</gene>
<evidence type="ECO:0000313" key="3">
    <source>
        <dbReference type="Proteomes" id="UP000298030"/>
    </source>
</evidence>
<evidence type="ECO:0000313" key="2">
    <source>
        <dbReference type="EMBL" id="TEB29311.1"/>
    </source>
</evidence>
<organism evidence="2 3">
    <name type="scientific">Coprinellus micaceus</name>
    <name type="common">Glistening ink-cap mushroom</name>
    <name type="synonym">Coprinus micaceus</name>
    <dbReference type="NCBI Taxonomy" id="71717"/>
    <lineage>
        <taxon>Eukaryota</taxon>
        <taxon>Fungi</taxon>
        <taxon>Dikarya</taxon>
        <taxon>Basidiomycota</taxon>
        <taxon>Agaricomycotina</taxon>
        <taxon>Agaricomycetes</taxon>
        <taxon>Agaricomycetidae</taxon>
        <taxon>Agaricales</taxon>
        <taxon>Agaricineae</taxon>
        <taxon>Psathyrellaceae</taxon>
        <taxon>Coprinellus</taxon>
    </lineage>
</organism>
<reference evidence="2 3" key="1">
    <citation type="journal article" date="2019" name="Nat. Ecol. Evol.">
        <title>Megaphylogeny resolves global patterns of mushroom evolution.</title>
        <authorList>
            <person name="Varga T."/>
            <person name="Krizsan K."/>
            <person name="Foldi C."/>
            <person name="Dima B."/>
            <person name="Sanchez-Garcia M."/>
            <person name="Sanchez-Ramirez S."/>
            <person name="Szollosi G.J."/>
            <person name="Szarkandi J.G."/>
            <person name="Papp V."/>
            <person name="Albert L."/>
            <person name="Andreopoulos W."/>
            <person name="Angelini C."/>
            <person name="Antonin V."/>
            <person name="Barry K.W."/>
            <person name="Bougher N.L."/>
            <person name="Buchanan P."/>
            <person name="Buyck B."/>
            <person name="Bense V."/>
            <person name="Catcheside P."/>
            <person name="Chovatia M."/>
            <person name="Cooper J."/>
            <person name="Damon W."/>
            <person name="Desjardin D."/>
            <person name="Finy P."/>
            <person name="Geml J."/>
            <person name="Haridas S."/>
            <person name="Hughes K."/>
            <person name="Justo A."/>
            <person name="Karasinski D."/>
            <person name="Kautmanova I."/>
            <person name="Kiss B."/>
            <person name="Kocsube S."/>
            <person name="Kotiranta H."/>
            <person name="LaButti K.M."/>
            <person name="Lechner B.E."/>
            <person name="Liimatainen K."/>
            <person name="Lipzen A."/>
            <person name="Lukacs Z."/>
            <person name="Mihaltcheva S."/>
            <person name="Morgado L.N."/>
            <person name="Niskanen T."/>
            <person name="Noordeloos M.E."/>
            <person name="Ohm R.A."/>
            <person name="Ortiz-Santana B."/>
            <person name="Ovrebo C."/>
            <person name="Racz N."/>
            <person name="Riley R."/>
            <person name="Savchenko A."/>
            <person name="Shiryaev A."/>
            <person name="Soop K."/>
            <person name="Spirin V."/>
            <person name="Szebenyi C."/>
            <person name="Tomsovsky M."/>
            <person name="Tulloss R.E."/>
            <person name="Uehling J."/>
            <person name="Grigoriev I.V."/>
            <person name="Vagvolgyi C."/>
            <person name="Papp T."/>
            <person name="Martin F.M."/>
            <person name="Miettinen O."/>
            <person name="Hibbett D.S."/>
            <person name="Nagy L.G."/>
        </authorList>
    </citation>
    <scope>NUCLEOTIDE SEQUENCE [LARGE SCALE GENOMIC DNA]</scope>
    <source>
        <strain evidence="2 3">FP101781</strain>
    </source>
</reference>
<evidence type="ECO:0000259" key="1">
    <source>
        <dbReference type="Pfam" id="PF01926"/>
    </source>
</evidence>
<dbReference type="InterPro" id="IPR027417">
    <property type="entry name" value="P-loop_NTPase"/>
</dbReference>
<protein>
    <recommendedName>
        <fullName evidence="1">G domain-containing protein</fullName>
    </recommendedName>
</protein>
<dbReference type="InterPro" id="IPR006073">
    <property type="entry name" value="GTP-bd"/>
</dbReference>
<dbReference type="GO" id="GO:0005525">
    <property type="term" value="F:GTP binding"/>
    <property type="evidence" value="ECO:0007669"/>
    <property type="project" value="InterPro"/>
</dbReference>
<dbReference type="OrthoDB" id="8954335at2759"/>
<dbReference type="STRING" id="71717.A0A4Y7T5L0"/>
<keyword evidence="3" id="KW-1185">Reference proteome</keyword>
<comment type="caution">
    <text evidence="2">The sequence shown here is derived from an EMBL/GenBank/DDBJ whole genome shotgun (WGS) entry which is preliminary data.</text>
</comment>
<dbReference type="AlphaFoldDB" id="A0A4Y7T5L0"/>
<name>A0A4Y7T5L0_COPMI</name>
<dbReference type="Gene3D" id="3.40.50.300">
    <property type="entry name" value="P-loop containing nucleotide triphosphate hydrolases"/>
    <property type="match status" value="1"/>
</dbReference>
<dbReference type="CDD" id="cd00882">
    <property type="entry name" value="Ras_like_GTPase"/>
    <property type="match status" value="1"/>
</dbReference>
<sequence length="279" mass="31891">VMGPTGVGKSKFINSYIGEEVTAVSDRMESCTKQISYHPQVLPDTHPTCPGRRVVLIDTPGFDDTYSPPYETLRMISVALASTYANDLRVGSVLYLNSVSQKRMFGSMRLDYQMFREICGSRASTQVTMATTHWDSAELESPGAGDSREGEFRTKFWKDILDEGAVLERIEDYNSDPDRIIDEILRKAQETEIRKRGLQIQEELVDKEKKLTDTEAGKKLRYTLEEIKEILKQAPVQSMEEQRQAMVNVQEQLDNFETRWFDKLKGAFGRLKRGSVSRR</sequence>
<accession>A0A4Y7T5L0</accession>
<feature type="non-terminal residue" evidence="2">
    <location>
        <position position="1"/>
    </location>
</feature>
<dbReference type="Proteomes" id="UP000298030">
    <property type="component" value="Unassembled WGS sequence"/>
</dbReference>
<proteinExistence type="predicted"/>
<feature type="domain" description="G" evidence="1">
    <location>
        <begin position="1"/>
        <end position="66"/>
    </location>
</feature>
<dbReference type="SUPFAM" id="SSF52540">
    <property type="entry name" value="P-loop containing nucleoside triphosphate hydrolases"/>
    <property type="match status" value="1"/>
</dbReference>
<dbReference type="EMBL" id="QPFP01000028">
    <property type="protein sequence ID" value="TEB29311.1"/>
    <property type="molecule type" value="Genomic_DNA"/>
</dbReference>
<dbReference type="Pfam" id="PF01926">
    <property type="entry name" value="MMR_HSR1"/>
    <property type="match status" value="1"/>
</dbReference>